<dbReference type="Gene3D" id="1.20.1300.10">
    <property type="entry name" value="Fumarate reductase/succinate dehydrogenase, transmembrane subunit"/>
    <property type="match status" value="1"/>
</dbReference>
<evidence type="ECO:0000313" key="5">
    <source>
        <dbReference type="EMBL" id="KAK7354104.1"/>
    </source>
</evidence>
<feature type="region of interest" description="Disordered" evidence="3">
    <location>
        <begin position="61"/>
        <end position="94"/>
    </location>
</feature>
<evidence type="ECO:0000256" key="4">
    <source>
        <dbReference type="SAM" id="Phobius"/>
    </source>
</evidence>
<keyword evidence="4" id="KW-0472">Membrane</keyword>
<evidence type="ECO:0000313" key="6">
    <source>
        <dbReference type="Proteomes" id="UP001374584"/>
    </source>
</evidence>
<dbReference type="GO" id="GO:0006121">
    <property type="term" value="P:mitochondrial electron transport, succinate to ubiquinone"/>
    <property type="evidence" value="ECO:0007669"/>
    <property type="project" value="InterPro"/>
</dbReference>
<accession>A0AAN9MGD3</accession>
<comment type="subcellular location">
    <subcellularLocation>
        <location evidence="1">Mitochondrion inner membrane</location>
        <topology evidence="1">Single-pass membrane protein</topology>
    </subcellularLocation>
</comment>
<sequence>MVIKPLALKRFSILRRSSLCKVGSADSSLLTEIPNPIMQSLSIKLTKRLYNSKPLFRTSPNLVAHSSSATATSPSSPPPSAPIPAPSNLPNLLTAPWSANQSRGISFSGSDVRVGSLNGTRGRAHEVLKLYRPSEGTSKAILEVQPHSVAGYATVATTEDDIKRKERNSGLGKEAKTKREQLLKATAVAPLLLLYPNAYSLLLANFFVFWHLKAGIEEILADYVHHAMTREFFTISLRLFLIIAMKDVFLKFIFV</sequence>
<dbReference type="AlphaFoldDB" id="A0AAN9MGD3"/>
<dbReference type="Proteomes" id="UP001374584">
    <property type="component" value="Unassembled WGS sequence"/>
</dbReference>
<dbReference type="PANTHER" id="PTHR36358:SF1">
    <property type="entry name" value="SUCCINATE DEHYDROGENASE SUBUNIT 4, MITOCHONDRIAL"/>
    <property type="match status" value="1"/>
</dbReference>
<evidence type="ECO:0008006" key="7">
    <source>
        <dbReference type="Google" id="ProtNLM"/>
    </source>
</evidence>
<dbReference type="EMBL" id="JAYMYR010000007">
    <property type="protein sequence ID" value="KAK7354104.1"/>
    <property type="molecule type" value="Genomic_DNA"/>
</dbReference>
<dbReference type="GO" id="GO:0005743">
    <property type="term" value="C:mitochondrial inner membrane"/>
    <property type="evidence" value="ECO:0007669"/>
    <property type="project" value="UniProtKB-SubCell"/>
</dbReference>
<keyword evidence="4" id="KW-1133">Transmembrane helix</keyword>
<comment type="subunit">
    <text evidence="2">Component of complex II composed of eight subunits in plants: four classical SDH subunits SDH1, SDH2, SDH3 and SDH4 (a flavoprotein (FP), an iron-sulfur protein (IP), and a cytochrome b composed of a large and a small subunit.), as well as four subunits unknown in mitochondria from bacteria and heterotrophic eukaryotes.</text>
</comment>
<dbReference type="GO" id="GO:0045273">
    <property type="term" value="C:respiratory chain complex II (succinate dehydrogenase)"/>
    <property type="evidence" value="ECO:0007669"/>
    <property type="project" value="InterPro"/>
</dbReference>
<feature type="compositionally biased region" description="Pro residues" evidence="3">
    <location>
        <begin position="75"/>
        <end position="87"/>
    </location>
</feature>
<organism evidence="5 6">
    <name type="scientific">Phaseolus coccineus</name>
    <name type="common">Scarlet runner bean</name>
    <name type="synonym">Phaseolus multiflorus</name>
    <dbReference type="NCBI Taxonomy" id="3886"/>
    <lineage>
        <taxon>Eukaryota</taxon>
        <taxon>Viridiplantae</taxon>
        <taxon>Streptophyta</taxon>
        <taxon>Embryophyta</taxon>
        <taxon>Tracheophyta</taxon>
        <taxon>Spermatophyta</taxon>
        <taxon>Magnoliopsida</taxon>
        <taxon>eudicotyledons</taxon>
        <taxon>Gunneridae</taxon>
        <taxon>Pentapetalae</taxon>
        <taxon>rosids</taxon>
        <taxon>fabids</taxon>
        <taxon>Fabales</taxon>
        <taxon>Fabaceae</taxon>
        <taxon>Papilionoideae</taxon>
        <taxon>50 kb inversion clade</taxon>
        <taxon>NPAAA clade</taxon>
        <taxon>indigoferoid/millettioid clade</taxon>
        <taxon>Phaseoleae</taxon>
        <taxon>Phaseolus</taxon>
    </lineage>
</organism>
<keyword evidence="6" id="KW-1185">Reference proteome</keyword>
<gene>
    <name evidence="5" type="ORF">VNO80_19562</name>
</gene>
<dbReference type="InterPro" id="IPR044963">
    <property type="entry name" value="SDH4"/>
</dbReference>
<keyword evidence="4" id="KW-0812">Transmembrane</keyword>
<evidence type="ECO:0000256" key="2">
    <source>
        <dbReference type="ARBA" id="ARBA00011313"/>
    </source>
</evidence>
<protein>
    <recommendedName>
        <fullName evidence="7">Succinate dehydrogenase subunit 4</fullName>
    </recommendedName>
</protein>
<feature type="transmembrane region" description="Helical" evidence="4">
    <location>
        <begin position="188"/>
        <end position="212"/>
    </location>
</feature>
<dbReference type="PANTHER" id="PTHR36358">
    <property type="entry name" value="SUCCINATE DEHYDROGENASE SUBUNIT 4, MITOCHONDRIAL"/>
    <property type="match status" value="1"/>
</dbReference>
<proteinExistence type="predicted"/>
<evidence type="ECO:0000256" key="3">
    <source>
        <dbReference type="SAM" id="MobiDB-lite"/>
    </source>
</evidence>
<reference evidence="5 6" key="1">
    <citation type="submission" date="2024-01" db="EMBL/GenBank/DDBJ databases">
        <title>The genomes of 5 underutilized Papilionoideae crops provide insights into root nodulation and disease resistanc.</title>
        <authorList>
            <person name="Jiang F."/>
        </authorList>
    </citation>
    <scope>NUCLEOTIDE SEQUENCE [LARGE SCALE GENOMIC DNA]</scope>
    <source>
        <strain evidence="5">JINMINGXINNONG_FW02</strain>
        <tissue evidence="5">Leaves</tissue>
    </source>
</reference>
<feature type="transmembrane region" description="Helical" evidence="4">
    <location>
        <begin position="232"/>
        <end position="254"/>
    </location>
</feature>
<dbReference type="InterPro" id="IPR034804">
    <property type="entry name" value="SQR/QFR_C/D"/>
</dbReference>
<comment type="caution">
    <text evidence="5">The sequence shown here is derived from an EMBL/GenBank/DDBJ whole genome shotgun (WGS) entry which is preliminary data.</text>
</comment>
<dbReference type="GO" id="GO:0006099">
    <property type="term" value="P:tricarboxylic acid cycle"/>
    <property type="evidence" value="ECO:0007669"/>
    <property type="project" value="InterPro"/>
</dbReference>
<name>A0AAN9MGD3_PHACN</name>
<evidence type="ECO:0000256" key="1">
    <source>
        <dbReference type="ARBA" id="ARBA00004434"/>
    </source>
</evidence>
<dbReference type="SUPFAM" id="SSF81343">
    <property type="entry name" value="Fumarate reductase respiratory complex transmembrane subunits"/>
    <property type="match status" value="1"/>
</dbReference>